<accession>A0A963YT31</accession>
<dbReference type="RefSeq" id="WP_227322204.1">
    <property type="nucleotide sequence ID" value="NZ_JAESVB010000006.1"/>
</dbReference>
<evidence type="ECO:0000256" key="1">
    <source>
        <dbReference type="SAM" id="MobiDB-lite"/>
    </source>
</evidence>
<dbReference type="Proteomes" id="UP000708298">
    <property type="component" value="Unassembled WGS sequence"/>
</dbReference>
<dbReference type="EMBL" id="JAESVB010000006">
    <property type="protein sequence ID" value="MCB8876553.1"/>
    <property type="molecule type" value="Genomic_DNA"/>
</dbReference>
<protein>
    <submittedName>
        <fullName evidence="2">Uncharacterized protein</fullName>
    </submittedName>
</protein>
<comment type="caution">
    <text evidence="2">The sequence shown here is derived from an EMBL/GenBank/DDBJ whole genome shotgun (WGS) entry which is preliminary data.</text>
</comment>
<evidence type="ECO:0000313" key="2">
    <source>
        <dbReference type="EMBL" id="MCB8876553.1"/>
    </source>
</evidence>
<reference evidence="2" key="2">
    <citation type="submission" date="2021-01" db="EMBL/GenBank/DDBJ databases">
        <authorList>
            <person name="Mieszkin S."/>
            <person name="Pouder E."/>
            <person name="Alain K."/>
        </authorList>
    </citation>
    <scope>NUCLEOTIDE SEQUENCE</scope>
    <source>
        <strain evidence="2">HW T2.11</strain>
    </source>
</reference>
<reference evidence="2" key="1">
    <citation type="journal article" date="2021" name="Microorganisms">
        <title>Acidisoma silvae sp. nov. and Acidisomacellulosilytica sp. nov., Two Acidophilic Bacteria Isolated from Decaying Wood, Hydrolyzing Cellulose and Producing Poly-3-hydroxybutyrate.</title>
        <authorList>
            <person name="Mieszkin S."/>
            <person name="Pouder E."/>
            <person name="Uroz S."/>
            <person name="Simon-Colin C."/>
            <person name="Alain K."/>
        </authorList>
    </citation>
    <scope>NUCLEOTIDE SEQUENCE</scope>
    <source>
        <strain evidence="2">HW T2.11</strain>
    </source>
</reference>
<gene>
    <name evidence="2" type="ORF">ASILVAE211_15270</name>
</gene>
<organism evidence="2 3">
    <name type="scientific">Acidisoma silvae</name>
    <dbReference type="NCBI Taxonomy" id="2802396"/>
    <lineage>
        <taxon>Bacteria</taxon>
        <taxon>Pseudomonadati</taxon>
        <taxon>Pseudomonadota</taxon>
        <taxon>Alphaproteobacteria</taxon>
        <taxon>Acetobacterales</taxon>
        <taxon>Acidocellaceae</taxon>
        <taxon>Acidisoma</taxon>
    </lineage>
</organism>
<feature type="compositionally biased region" description="Low complexity" evidence="1">
    <location>
        <begin position="1"/>
        <end position="17"/>
    </location>
</feature>
<feature type="compositionally biased region" description="Pro residues" evidence="1">
    <location>
        <begin position="165"/>
        <end position="179"/>
    </location>
</feature>
<proteinExistence type="predicted"/>
<name>A0A963YT31_9PROT</name>
<feature type="region of interest" description="Disordered" evidence="1">
    <location>
        <begin position="1"/>
        <end position="71"/>
    </location>
</feature>
<feature type="region of interest" description="Disordered" evidence="1">
    <location>
        <begin position="160"/>
        <end position="236"/>
    </location>
</feature>
<evidence type="ECO:0000313" key="3">
    <source>
        <dbReference type="Proteomes" id="UP000708298"/>
    </source>
</evidence>
<keyword evidence="3" id="KW-1185">Reference proteome</keyword>
<sequence length="335" mass="36311">MRPGSALPPALLPISPGDDWLPPDETATSVAHADAQQFQPHDARSVVPRIARPPRQPPRLPAHRTPMPGTYTDPKTLLAAFGGTTARAEGRAVLIRSAQVMLDELASQEAARAAAVALDSLAELAPPLAAGAILLRPEPAGAGEEQALRHALVELRAKGQRSFDMPPPSPPLPGLVPPDQPRRKPGESGFTPSPPAKRNPGYTPALPPVLVRPGRPTTENKPIILDSRKDEPSYNGETELSRILVPGGKRVGWVEGSNKNVRTVTPDQFEKIKQELLQDARELQTDESYDGDIYELSDGEIFGIRMSVQHGITIDIHYSKTTRINRNFKVHQNAP</sequence>
<dbReference type="AlphaFoldDB" id="A0A963YT31"/>